<dbReference type="STRING" id="743788.S8F7R9"/>
<dbReference type="PANTHER" id="PTHR31121">
    <property type="entry name" value="ALPHA-1,2 MANNOSYLTRANSFERASE KTR1"/>
    <property type="match status" value="1"/>
</dbReference>
<dbReference type="GO" id="GO:0016020">
    <property type="term" value="C:membrane"/>
    <property type="evidence" value="ECO:0007669"/>
    <property type="project" value="InterPro"/>
</dbReference>
<dbReference type="GO" id="GO:0000032">
    <property type="term" value="P:cell wall mannoprotein biosynthetic process"/>
    <property type="evidence" value="ECO:0007669"/>
    <property type="project" value="TreeGrafter"/>
</dbReference>
<dbReference type="FunCoup" id="S8F7R9">
    <property type="interactions" value="121"/>
</dbReference>
<dbReference type="GO" id="GO:0005794">
    <property type="term" value="C:Golgi apparatus"/>
    <property type="evidence" value="ECO:0007669"/>
    <property type="project" value="TreeGrafter"/>
</dbReference>
<dbReference type="Gene3D" id="3.90.550.10">
    <property type="entry name" value="Spore Coat Polysaccharide Biosynthesis Protein SpsA, Chain A"/>
    <property type="match status" value="1"/>
</dbReference>
<protein>
    <recommendedName>
        <fullName evidence="5">Glycosyltransferase family 15 protein</fullName>
    </recommendedName>
</protein>
<accession>S8F7R9</accession>
<comment type="similarity">
    <text evidence="1">Belongs to the glycosyltransferase 15 family.</text>
</comment>
<dbReference type="GO" id="GO:0000026">
    <property type="term" value="F:alpha-1,2-mannosyltransferase activity"/>
    <property type="evidence" value="ECO:0007669"/>
    <property type="project" value="TreeGrafter"/>
</dbReference>
<proteinExistence type="inferred from homology"/>
<reference evidence="3 4" key="1">
    <citation type="journal article" date="2012" name="Science">
        <title>The Paleozoic origin of enzymatic lignin decomposition reconstructed from 31 fungal genomes.</title>
        <authorList>
            <person name="Floudas D."/>
            <person name="Binder M."/>
            <person name="Riley R."/>
            <person name="Barry K."/>
            <person name="Blanchette R.A."/>
            <person name="Henrissat B."/>
            <person name="Martinez A.T."/>
            <person name="Otillar R."/>
            <person name="Spatafora J.W."/>
            <person name="Yadav J.S."/>
            <person name="Aerts A."/>
            <person name="Benoit I."/>
            <person name="Boyd A."/>
            <person name="Carlson A."/>
            <person name="Copeland A."/>
            <person name="Coutinho P.M."/>
            <person name="de Vries R.P."/>
            <person name="Ferreira P."/>
            <person name="Findley K."/>
            <person name="Foster B."/>
            <person name="Gaskell J."/>
            <person name="Glotzer D."/>
            <person name="Gorecki P."/>
            <person name="Heitman J."/>
            <person name="Hesse C."/>
            <person name="Hori C."/>
            <person name="Igarashi K."/>
            <person name="Jurgens J.A."/>
            <person name="Kallen N."/>
            <person name="Kersten P."/>
            <person name="Kohler A."/>
            <person name="Kuees U."/>
            <person name="Kumar T.K.A."/>
            <person name="Kuo A."/>
            <person name="LaButti K."/>
            <person name="Larrondo L.F."/>
            <person name="Lindquist E."/>
            <person name="Ling A."/>
            <person name="Lombard V."/>
            <person name="Lucas S."/>
            <person name="Lundell T."/>
            <person name="Martin R."/>
            <person name="McLaughlin D.J."/>
            <person name="Morgenstern I."/>
            <person name="Morin E."/>
            <person name="Murat C."/>
            <person name="Nagy L.G."/>
            <person name="Nolan M."/>
            <person name="Ohm R.A."/>
            <person name="Patyshakuliyeva A."/>
            <person name="Rokas A."/>
            <person name="Ruiz-Duenas F.J."/>
            <person name="Sabat G."/>
            <person name="Salamov A."/>
            <person name="Samejima M."/>
            <person name="Schmutz J."/>
            <person name="Slot J.C."/>
            <person name="St John F."/>
            <person name="Stenlid J."/>
            <person name="Sun H."/>
            <person name="Sun S."/>
            <person name="Syed K."/>
            <person name="Tsang A."/>
            <person name="Wiebenga A."/>
            <person name="Young D."/>
            <person name="Pisabarro A."/>
            <person name="Eastwood D.C."/>
            <person name="Martin F."/>
            <person name="Cullen D."/>
            <person name="Grigoriev I.V."/>
            <person name="Hibbett D.S."/>
        </authorList>
    </citation>
    <scope>NUCLEOTIDE SEQUENCE</scope>
    <source>
        <strain evidence="4">FP-58527</strain>
    </source>
</reference>
<evidence type="ECO:0000313" key="3">
    <source>
        <dbReference type="EMBL" id="EPS94869.1"/>
    </source>
</evidence>
<dbReference type="InParanoid" id="S8F7R9"/>
<dbReference type="InterPro" id="IPR002685">
    <property type="entry name" value="Glyco_trans_15"/>
</dbReference>
<dbReference type="SUPFAM" id="SSF53448">
    <property type="entry name" value="Nucleotide-diphospho-sugar transferases"/>
    <property type="match status" value="1"/>
</dbReference>
<dbReference type="GO" id="GO:0006487">
    <property type="term" value="P:protein N-linked glycosylation"/>
    <property type="evidence" value="ECO:0007669"/>
    <property type="project" value="TreeGrafter"/>
</dbReference>
<dbReference type="Pfam" id="PF01793">
    <property type="entry name" value="Glyco_transf_15"/>
    <property type="match status" value="1"/>
</dbReference>
<dbReference type="InterPro" id="IPR029044">
    <property type="entry name" value="Nucleotide-diphossugar_trans"/>
</dbReference>
<dbReference type="eggNOG" id="KOG4472">
    <property type="taxonomic scope" value="Eukaryota"/>
</dbReference>
<dbReference type="OrthoDB" id="439943at2759"/>
<name>S8F7R9_FOMSC</name>
<dbReference type="PANTHER" id="PTHR31121:SF6">
    <property type="entry name" value="ALPHA-1,2 MANNOSYLTRANSFERASE KTR1"/>
    <property type="match status" value="1"/>
</dbReference>
<organism evidence="3 4">
    <name type="scientific">Fomitopsis schrenkii</name>
    <name type="common">Brown rot fungus</name>
    <dbReference type="NCBI Taxonomy" id="2126942"/>
    <lineage>
        <taxon>Eukaryota</taxon>
        <taxon>Fungi</taxon>
        <taxon>Dikarya</taxon>
        <taxon>Basidiomycota</taxon>
        <taxon>Agaricomycotina</taxon>
        <taxon>Agaricomycetes</taxon>
        <taxon>Polyporales</taxon>
        <taxon>Fomitopsis</taxon>
    </lineage>
</organism>
<dbReference type="HOGENOM" id="CLU_024327_4_4_1"/>
<evidence type="ECO:0008006" key="5">
    <source>
        <dbReference type="Google" id="ProtNLM"/>
    </source>
</evidence>
<keyword evidence="2" id="KW-0808">Transferase</keyword>
<dbReference type="EMBL" id="KE504221">
    <property type="protein sequence ID" value="EPS94869.1"/>
    <property type="molecule type" value="Genomic_DNA"/>
</dbReference>
<dbReference type="AlphaFoldDB" id="S8F7R9"/>
<evidence type="ECO:0000256" key="1">
    <source>
        <dbReference type="ARBA" id="ARBA00007677"/>
    </source>
</evidence>
<evidence type="ECO:0000256" key="2">
    <source>
        <dbReference type="ARBA" id="ARBA00022679"/>
    </source>
</evidence>
<dbReference type="FunFam" id="3.90.550.10:FF:000051">
    <property type="entry name" value="Alpha-1,2-mannosyltransferase (Ktr4)"/>
    <property type="match status" value="1"/>
</dbReference>
<gene>
    <name evidence="3" type="ORF">FOMPIDRAFT_146739</name>
</gene>
<evidence type="ECO:0000313" key="4">
    <source>
        <dbReference type="Proteomes" id="UP000015241"/>
    </source>
</evidence>
<keyword evidence="4" id="KW-1185">Reference proteome</keyword>
<dbReference type="Proteomes" id="UP000015241">
    <property type="component" value="Unassembled WGS sequence"/>
</dbReference>
<sequence>MALSVLRVLKVNRTARAAILVSLGLTLLYAALALSTSSVRAPHLLESVSAFLNTPIGGPRPNTTTSAPQTKPTAYDPKLILGETHNTEYAGPPVGFNGTRRANATLLMLARNNELEKAKQSVRELEEKFNRQFGYPWLFLNNVPFDKQFKEEMSALVSGPVTFALIPPHHWYQPDWIDEDKASRSRDDLVEQNIIYGGSVSYRNMCRFNSGFFYRHPLLQQYQYYWRVEPDVHFHCVVDEDPFLYMEEHGKIYGFTITLLEFEKTIPTLWPTVKEFIEENPQYVAPDNAMRYLSEDGGDTYNLCHFWSNFEIANMDFWRGEAYTEFFKRLDEKGGFYYERWGDAPVHSIAAALFLQKDQIHFFDEIGYEHNPFTHCPHTPGTIKKKKCTCRGWRSFDYQAYSCMRKWERIFN</sequence>